<dbReference type="HOGENOM" id="CLU_013631_0_0_1"/>
<dbReference type="GeneTree" id="ENSGT00940000153404"/>
<accession>G1NIF8</accession>
<feature type="compositionally biased region" description="Low complexity" evidence="1">
    <location>
        <begin position="53"/>
        <end position="72"/>
    </location>
</feature>
<dbReference type="InterPro" id="IPR011029">
    <property type="entry name" value="DEATH-like_dom_sf"/>
</dbReference>
<dbReference type="Gene3D" id="2.60.220.30">
    <property type="match status" value="1"/>
</dbReference>
<keyword evidence="3" id="KW-1185">Reference proteome</keyword>
<feature type="region of interest" description="Disordered" evidence="1">
    <location>
        <begin position="104"/>
        <end position="179"/>
    </location>
</feature>
<dbReference type="Gene3D" id="1.10.533.10">
    <property type="entry name" value="Death Domain, Fas"/>
    <property type="match status" value="1"/>
</dbReference>
<sequence length="784" mass="89851">MKDNLTNTVSHLQEAKNKLRAASYQQDDFSQIQAAQNAFVETRVCYFEREAKQSVQASSSSSQRNQRTPSSSKIESQNINQAQPCEIKTVKKETVASLAENISVREQEVHREPPTTKEDGEYRVLTTSISEKIDNNGKDKTHRDGSSPEKYPELTCQDDLMGSGESISSRSLTNTHDRTVKNLSEQEKELKLTDEHKVVCFIKAPATALENLTCTIVNDTSSLVVDDFEELISNVVSVECSDYDKTIPFPINIAIPFTSRFRGNYREIKVKVTDMNFQSNYLTPISLEGYHGNHKETFAEVKVYQLGVFSVLSCLKKETFTVPTAGLSQNLSMDSRISFYYPSETFTSPATMMLKIHPIEPSLISTLKARHDMYLSVVSTSALVYVHHPSAQPFNNSVTITLPCPPNPEKKRQEEETEQVRAITATVKKVAAAYHPRAMTASLRKNGESFSDTFKLLGHRNKDEWMVFDDIVIQNAQNGLVSFDLNEHLESFVVIRLSFLLENTYLLLFAQALEEAVCSTMSNVILYRKRENPYKIIVLLTASKELTWEIQNLHEEGYFGPPEPTQQFPLREGEQIHFQFRGNIFASENGKDFGRAYRLIFHSQRKPRLELHIKELDEFGNHSSPHYKGTAVFYKITRGMITKEWKQPLPHSNYQHQSPLCKLPLTLPKREKSINRPQSTKRIFCDSSEALWDNLLYWLAEELAEDNTSLNALRLPVRRSVLQLVRLKCPDNLIHQNYELLCCWQKSLPRSADKQQLLSRYLQKSGRRDLSEELRFKWENKVFT</sequence>
<evidence type="ECO:0000313" key="2">
    <source>
        <dbReference type="Ensembl" id="ENSMGAP00000013049.3"/>
    </source>
</evidence>
<dbReference type="AlphaFoldDB" id="G1NIF8"/>
<feature type="compositionally biased region" description="Basic and acidic residues" evidence="1">
    <location>
        <begin position="131"/>
        <end position="152"/>
    </location>
</feature>
<dbReference type="PANTHER" id="PTHR28336:SF4">
    <property type="entry name" value="DEATH DOMAIN-CONTAINING PROTEIN 1"/>
    <property type="match status" value="1"/>
</dbReference>
<name>G1NIF8_MELGA</name>
<dbReference type="Bgee" id="ENSMGAG00000012392">
    <property type="expression patterns" value="Expressed in ileum and 5 other cell types or tissues"/>
</dbReference>
<dbReference type="InParanoid" id="G1NIF8"/>
<reference evidence="2" key="2">
    <citation type="submission" date="2025-08" db="UniProtKB">
        <authorList>
            <consortium name="Ensembl"/>
        </authorList>
    </citation>
    <scope>IDENTIFICATION</scope>
</reference>
<evidence type="ECO:0000313" key="3">
    <source>
        <dbReference type="Proteomes" id="UP000001645"/>
    </source>
</evidence>
<feature type="compositionally biased region" description="Basic and acidic residues" evidence="1">
    <location>
        <begin position="104"/>
        <end position="122"/>
    </location>
</feature>
<dbReference type="Proteomes" id="UP000001645">
    <property type="component" value="Chromosome 4"/>
</dbReference>
<dbReference type="PANTHER" id="PTHR28336">
    <property type="entry name" value="BA1-643"/>
    <property type="match status" value="1"/>
</dbReference>
<dbReference type="SUPFAM" id="SSF47986">
    <property type="entry name" value="DEATH domain"/>
    <property type="match status" value="1"/>
</dbReference>
<reference evidence="2" key="3">
    <citation type="submission" date="2025-09" db="UniProtKB">
        <authorList>
            <consortium name="Ensembl"/>
        </authorList>
    </citation>
    <scope>IDENTIFICATION</scope>
</reference>
<dbReference type="OrthoDB" id="6118651at2759"/>
<feature type="compositionally biased region" description="Polar residues" evidence="1">
    <location>
        <begin position="165"/>
        <end position="174"/>
    </location>
</feature>
<dbReference type="CDD" id="cd08779">
    <property type="entry name" value="Death_PIDD"/>
    <property type="match status" value="1"/>
</dbReference>
<evidence type="ECO:0000256" key="1">
    <source>
        <dbReference type="SAM" id="MobiDB-lite"/>
    </source>
</evidence>
<protein>
    <submittedName>
        <fullName evidence="2">Death domain containing 1</fullName>
    </submittedName>
</protein>
<gene>
    <name evidence="2" type="primary">DTHD1</name>
</gene>
<organism evidence="2 3">
    <name type="scientific">Meleagris gallopavo</name>
    <name type="common">Wild turkey</name>
    <dbReference type="NCBI Taxonomy" id="9103"/>
    <lineage>
        <taxon>Eukaryota</taxon>
        <taxon>Metazoa</taxon>
        <taxon>Chordata</taxon>
        <taxon>Craniata</taxon>
        <taxon>Vertebrata</taxon>
        <taxon>Euteleostomi</taxon>
        <taxon>Archelosauria</taxon>
        <taxon>Archosauria</taxon>
        <taxon>Dinosauria</taxon>
        <taxon>Saurischia</taxon>
        <taxon>Theropoda</taxon>
        <taxon>Coelurosauria</taxon>
        <taxon>Aves</taxon>
        <taxon>Neognathae</taxon>
        <taxon>Galloanserae</taxon>
        <taxon>Galliformes</taxon>
        <taxon>Phasianidae</taxon>
        <taxon>Meleagridinae</taxon>
        <taxon>Meleagris</taxon>
    </lineage>
</organism>
<dbReference type="Ensembl" id="ENSMGAT00000013951.3">
    <property type="protein sequence ID" value="ENSMGAP00000013049.3"/>
    <property type="gene ID" value="ENSMGAG00000012392.3"/>
</dbReference>
<feature type="region of interest" description="Disordered" evidence="1">
    <location>
        <begin position="53"/>
        <end position="80"/>
    </location>
</feature>
<reference evidence="2 3" key="1">
    <citation type="journal article" date="2010" name="PLoS Biol.">
        <title>Multi-platform next-generation sequencing of the domestic turkey (Meleagris gallopavo): genome assembly and analysis.</title>
        <authorList>
            <person name="Dalloul R.A."/>
            <person name="Long J.A."/>
            <person name="Zimin A.V."/>
            <person name="Aslam L."/>
            <person name="Beal K."/>
            <person name="Blomberg L.A."/>
            <person name="Bouffard P."/>
            <person name="Burt D.W."/>
            <person name="Crasta O."/>
            <person name="Crooijmans R.P."/>
            <person name="Cooper K."/>
            <person name="Coulombe R.A."/>
            <person name="De S."/>
            <person name="Delany M.E."/>
            <person name="Dodgson J.B."/>
            <person name="Dong J.J."/>
            <person name="Evans C."/>
            <person name="Frederickson K.M."/>
            <person name="Flicek P."/>
            <person name="Florea L."/>
            <person name="Folkerts O."/>
            <person name="Groenen M.A."/>
            <person name="Harkins T.T."/>
            <person name="Herrero J."/>
            <person name="Hoffmann S."/>
            <person name="Megens H.J."/>
            <person name="Jiang A."/>
            <person name="de Jong P."/>
            <person name="Kaiser P."/>
            <person name="Kim H."/>
            <person name="Kim K.W."/>
            <person name="Kim S."/>
            <person name="Langenberger D."/>
            <person name="Lee M.K."/>
            <person name="Lee T."/>
            <person name="Mane S."/>
            <person name="Marcais G."/>
            <person name="Marz M."/>
            <person name="McElroy A.P."/>
            <person name="Modise T."/>
            <person name="Nefedov M."/>
            <person name="Notredame C."/>
            <person name="Paton I.R."/>
            <person name="Payne W.S."/>
            <person name="Pertea G."/>
            <person name="Prickett D."/>
            <person name="Puiu D."/>
            <person name="Qioa D."/>
            <person name="Raineri E."/>
            <person name="Ruffier M."/>
            <person name="Salzberg S.L."/>
            <person name="Schatz M.C."/>
            <person name="Scheuring C."/>
            <person name="Schmidt C.J."/>
            <person name="Schroeder S."/>
            <person name="Searle S.M."/>
            <person name="Smith E.J."/>
            <person name="Smith J."/>
            <person name="Sonstegard T.S."/>
            <person name="Stadler P.F."/>
            <person name="Tafer H."/>
            <person name="Tu Z.J."/>
            <person name="Van Tassell C.P."/>
            <person name="Vilella A.J."/>
            <person name="Williams K.P."/>
            <person name="Yorke J.A."/>
            <person name="Zhang L."/>
            <person name="Zhang H.B."/>
            <person name="Zhang X."/>
            <person name="Zhang Y."/>
            <person name="Reed K.M."/>
        </authorList>
    </citation>
    <scope>NUCLEOTIDE SEQUENCE [LARGE SCALE GENOMIC DNA]</scope>
</reference>
<proteinExistence type="predicted"/>